<gene>
    <name evidence="1" type="ORF">GCM10010529_22000</name>
</gene>
<accession>A0ABP6M280</accession>
<reference evidence="2" key="1">
    <citation type="journal article" date="2019" name="Int. J. Syst. Evol. Microbiol.">
        <title>The Global Catalogue of Microorganisms (GCM) 10K type strain sequencing project: providing services to taxonomists for standard genome sequencing and annotation.</title>
        <authorList>
            <consortium name="The Broad Institute Genomics Platform"/>
            <consortium name="The Broad Institute Genome Sequencing Center for Infectious Disease"/>
            <person name="Wu L."/>
            <person name="Ma J."/>
        </authorList>
    </citation>
    <scope>NUCLEOTIDE SEQUENCE [LARGE SCALE GENOMIC DNA]</scope>
    <source>
        <strain evidence="2">JCM 14309</strain>
    </source>
</reference>
<sequence>MNFEDLPQDWTAVPLTSPRVAGAVVDRVLSEKLRAEDTLLLIPCDERGVAYPPPMLISETDWQADGQERREMLEVLASLGVPSMVVAFSSSRPVPSGVVDAWRADVDAAFAAVGTRLLGVFTAWSHTVRPVTQVPVGT</sequence>
<protein>
    <submittedName>
        <fullName evidence="1">Uncharacterized protein</fullName>
    </submittedName>
</protein>
<keyword evidence="2" id="KW-1185">Reference proteome</keyword>
<dbReference type="EMBL" id="BAAAVT010000013">
    <property type="protein sequence ID" value="GAA3069062.1"/>
    <property type="molecule type" value="Genomic_DNA"/>
</dbReference>
<proteinExistence type="predicted"/>
<organism evidence="1 2">
    <name type="scientific">Nesterenkonia aethiopica</name>
    <dbReference type="NCBI Taxonomy" id="269144"/>
    <lineage>
        <taxon>Bacteria</taxon>
        <taxon>Bacillati</taxon>
        <taxon>Actinomycetota</taxon>
        <taxon>Actinomycetes</taxon>
        <taxon>Micrococcales</taxon>
        <taxon>Micrococcaceae</taxon>
        <taxon>Nesterenkonia</taxon>
    </lineage>
</organism>
<dbReference type="Proteomes" id="UP001500236">
    <property type="component" value="Unassembled WGS sequence"/>
</dbReference>
<evidence type="ECO:0000313" key="1">
    <source>
        <dbReference type="EMBL" id="GAA3069062.1"/>
    </source>
</evidence>
<name>A0ABP6M280_9MICC</name>
<dbReference type="RefSeq" id="WP_344681317.1">
    <property type="nucleotide sequence ID" value="NZ_BAAAVT010000013.1"/>
</dbReference>
<comment type="caution">
    <text evidence="1">The sequence shown here is derived from an EMBL/GenBank/DDBJ whole genome shotgun (WGS) entry which is preliminary data.</text>
</comment>
<evidence type="ECO:0000313" key="2">
    <source>
        <dbReference type="Proteomes" id="UP001500236"/>
    </source>
</evidence>